<keyword evidence="2" id="KW-0732">Signal</keyword>
<evidence type="ECO:0008006" key="5">
    <source>
        <dbReference type="Google" id="ProtNLM"/>
    </source>
</evidence>
<evidence type="ECO:0000256" key="2">
    <source>
        <dbReference type="SAM" id="SignalP"/>
    </source>
</evidence>
<organism evidence="3 4">
    <name type="scientific">Actinomadura pelletieri DSM 43383</name>
    <dbReference type="NCBI Taxonomy" id="1120940"/>
    <lineage>
        <taxon>Bacteria</taxon>
        <taxon>Bacillati</taxon>
        <taxon>Actinomycetota</taxon>
        <taxon>Actinomycetes</taxon>
        <taxon>Streptosporangiales</taxon>
        <taxon>Thermomonosporaceae</taxon>
        <taxon>Actinomadura</taxon>
    </lineage>
</organism>
<dbReference type="EMBL" id="RBWU01000005">
    <property type="protein sequence ID" value="RKS71933.1"/>
    <property type="molecule type" value="Genomic_DNA"/>
</dbReference>
<evidence type="ECO:0000256" key="1">
    <source>
        <dbReference type="SAM" id="MobiDB-lite"/>
    </source>
</evidence>
<evidence type="ECO:0000313" key="3">
    <source>
        <dbReference type="EMBL" id="RKS71933.1"/>
    </source>
</evidence>
<proteinExistence type="predicted"/>
<gene>
    <name evidence="3" type="ORF">BZB76_4744</name>
</gene>
<sequence length="256" mass="26064">MLTVRREGHVMSPHTPSRRVSSVALGAAILTASFLTAVPAQAAPCKALTCNWSDKGSGSGGNGGGGSGGNSGPVAPPPPEGLTENEAQGFVPADTGGPPPAAVPTTLDWVAAARSSAALPIPIVHTAPDGKTYVSVRTALWVEGFDVVRTRPIGGGGQMIQATAQPKSVTWNMGEGKKTCDSAGSRDGSTCNYTYKRASAGQPGGKYEITATITWNLTWSCDGPACNPRGGDLGTMTMTSQPTPLVVSEIQTNTGQ</sequence>
<comment type="caution">
    <text evidence="3">The sequence shown here is derived from an EMBL/GenBank/DDBJ whole genome shotgun (WGS) entry which is preliminary data.</text>
</comment>
<feature type="signal peptide" evidence="2">
    <location>
        <begin position="1"/>
        <end position="42"/>
    </location>
</feature>
<evidence type="ECO:0000313" key="4">
    <source>
        <dbReference type="Proteomes" id="UP000274601"/>
    </source>
</evidence>
<reference evidence="3 4" key="1">
    <citation type="submission" date="2018-10" db="EMBL/GenBank/DDBJ databases">
        <title>Genomic Encyclopedia of Archaeal and Bacterial Type Strains, Phase II (KMG-II): from individual species to whole genera.</title>
        <authorList>
            <person name="Goeker M."/>
        </authorList>
    </citation>
    <scope>NUCLEOTIDE SEQUENCE [LARGE SCALE GENOMIC DNA]</scope>
    <source>
        <strain evidence="3 4">DSM 43383</strain>
    </source>
</reference>
<feature type="compositionally biased region" description="Gly residues" evidence="1">
    <location>
        <begin position="57"/>
        <end position="71"/>
    </location>
</feature>
<feature type="region of interest" description="Disordered" evidence="1">
    <location>
        <begin position="57"/>
        <end position="100"/>
    </location>
</feature>
<name>A0A495QIH3_9ACTN</name>
<keyword evidence="4" id="KW-1185">Reference proteome</keyword>
<dbReference type="AlphaFoldDB" id="A0A495QIH3"/>
<feature type="chain" id="PRO_5019791684" description="ATP/GTP-binding protein" evidence="2">
    <location>
        <begin position="43"/>
        <end position="256"/>
    </location>
</feature>
<accession>A0A495QIH3</accession>
<protein>
    <recommendedName>
        <fullName evidence="5">ATP/GTP-binding protein</fullName>
    </recommendedName>
</protein>
<dbReference type="Proteomes" id="UP000274601">
    <property type="component" value="Unassembled WGS sequence"/>
</dbReference>